<feature type="region of interest" description="Disordered" evidence="2">
    <location>
        <begin position="103"/>
        <end position="128"/>
    </location>
</feature>
<dbReference type="RefSeq" id="WP_197961892.1">
    <property type="nucleotide sequence ID" value="NZ_JACCHP010000016.1"/>
</dbReference>
<protein>
    <submittedName>
        <fullName evidence="4">ImmA/IrrE family metallo-endopeptidase</fullName>
    </submittedName>
</protein>
<sequence>MPPTDEKLVQAIKKKREADGLSIRALSAAIGVSFSTLARIERGEGQPDNNSKIRLLQWLGAEAEEAGLSFDSVAFVHFRAGKNIQSSTVHTLLTAAERLVQSIGRPSNSRGQEAIEDNSPTNSDSLSKEDLERAAAKFRADLGLSQNEALDSLRVEVDGVRVIPVGKADCLEARTISQLRGKAGDEWSAMSVPLDPDHENWAVLLNDTHTVERQRVTLLEEFWHILLGHKLTKIARIADAYGRTYDKAEEHDAYYLASATLLPKAAIVAAVSKKRSSEQIAAAFGTSSELVDYRIKRLGLWREHVGKQIRLSSV</sequence>
<dbReference type="InterPro" id="IPR052345">
    <property type="entry name" value="Rad_response_metalloprotease"/>
</dbReference>
<evidence type="ECO:0000313" key="5">
    <source>
        <dbReference type="Proteomes" id="UP000807370"/>
    </source>
</evidence>
<accession>A0ABS0PV02</accession>
<comment type="similarity">
    <text evidence="1">Belongs to the short-chain fatty acyl-CoA assimilation regulator (ScfR) family.</text>
</comment>
<evidence type="ECO:0000259" key="3">
    <source>
        <dbReference type="PROSITE" id="PS50943"/>
    </source>
</evidence>
<dbReference type="Pfam" id="PF01381">
    <property type="entry name" value="HTH_3"/>
    <property type="match status" value="1"/>
</dbReference>
<dbReference type="PROSITE" id="PS50943">
    <property type="entry name" value="HTH_CROC1"/>
    <property type="match status" value="1"/>
</dbReference>
<dbReference type="SUPFAM" id="SSF47413">
    <property type="entry name" value="lambda repressor-like DNA-binding domains"/>
    <property type="match status" value="1"/>
</dbReference>
<dbReference type="Gene3D" id="1.10.10.2910">
    <property type="match status" value="1"/>
</dbReference>
<dbReference type="SMART" id="SM00530">
    <property type="entry name" value="HTH_XRE"/>
    <property type="match status" value="1"/>
</dbReference>
<evidence type="ECO:0000256" key="1">
    <source>
        <dbReference type="ARBA" id="ARBA00007227"/>
    </source>
</evidence>
<dbReference type="PANTHER" id="PTHR43236">
    <property type="entry name" value="ANTITOXIN HIGA1"/>
    <property type="match status" value="1"/>
</dbReference>
<dbReference type="CDD" id="cd00093">
    <property type="entry name" value="HTH_XRE"/>
    <property type="match status" value="1"/>
</dbReference>
<keyword evidence="5" id="KW-1185">Reference proteome</keyword>
<reference evidence="4 5" key="1">
    <citation type="submission" date="2020-07" db="EMBL/GenBank/DDBJ databases">
        <title>Bradyrhizobium diversity isolated from nodules of indigenous legumes of Western Australia.</title>
        <authorList>
            <person name="Klepa M.S."/>
        </authorList>
    </citation>
    <scope>NUCLEOTIDE SEQUENCE [LARGE SCALE GENOMIC DNA]</scope>
    <source>
        <strain evidence="4 5">CNPSo 4010</strain>
    </source>
</reference>
<organism evidence="4 5">
    <name type="scientific">Bradyrhizobium agreste</name>
    <dbReference type="NCBI Taxonomy" id="2751811"/>
    <lineage>
        <taxon>Bacteria</taxon>
        <taxon>Pseudomonadati</taxon>
        <taxon>Pseudomonadota</taxon>
        <taxon>Alphaproteobacteria</taxon>
        <taxon>Hyphomicrobiales</taxon>
        <taxon>Nitrobacteraceae</taxon>
        <taxon>Bradyrhizobium</taxon>
    </lineage>
</organism>
<evidence type="ECO:0000256" key="2">
    <source>
        <dbReference type="SAM" id="MobiDB-lite"/>
    </source>
</evidence>
<gene>
    <name evidence="4" type="ORF">HZZ13_23505</name>
</gene>
<feature type="domain" description="HTH cro/C1-type" evidence="3">
    <location>
        <begin position="12"/>
        <end position="66"/>
    </location>
</feature>
<dbReference type="InterPro" id="IPR010982">
    <property type="entry name" value="Lambda_DNA-bd_dom_sf"/>
</dbReference>
<dbReference type="InterPro" id="IPR010359">
    <property type="entry name" value="IrrE_HExxH"/>
</dbReference>
<dbReference type="EMBL" id="JACCHP010000016">
    <property type="protein sequence ID" value="MBH5400727.1"/>
    <property type="molecule type" value="Genomic_DNA"/>
</dbReference>
<comment type="caution">
    <text evidence="4">The sequence shown here is derived from an EMBL/GenBank/DDBJ whole genome shotgun (WGS) entry which is preliminary data.</text>
</comment>
<evidence type="ECO:0000313" key="4">
    <source>
        <dbReference type="EMBL" id="MBH5400727.1"/>
    </source>
</evidence>
<dbReference type="Gene3D" id="1.10.260.40">
    <property type="entry name" value="lambda repressor-like DNA-binding domains"/>
    <property type="match status" value="1"/>
</dbReference>
<dbReference type="Pfam" id="PF06114">
    <property type="entry name" value="Peptidase_M78"/>
    <property type="match status" value="1"/>
</dbReference>
<dbReference type="InterPro" id="IPR001387">
    <property type="entry name" value="Cro/C1-type_HTH"/>
</dbReference>
<proteinExistence type="inferred from homology"/>
<dbReference type="Proteomes" id="UP000807370">
    <property type="component" value="Unassembled WGS sequence"/>
</dbReference>
<name>A0ABS0PV02_9BRAD</name>
<dbReference type="PANTHER" id="PTHR43236:SF1">
    <property type="entry name" value="BLL7220 PROTEIN"/>
    <property type="match status" value="1"/>
</dbReference>